<sequence length="351" mass="40030">MSIREETIVNTVLTVADFQHAIYEKGSKEAKAREQSVVNVLNYFQAVRPKMSTLAIKETLNYLNSESWVKSADIPSRHTFYKRAYGHGKRKTPRLYYPDLIIVHATFPNNPTVRKLVQKYSEHWGFDFSRDGPSYLSGLDAATELRLFRGIRTSKEVEVETLTASQTKVDASHSWATILAELKETQKTLSKASQIGISTENKTKISADITVVTPDEPCDSHSPQLGYQLNDQRNDQAVVDHDERVRNLEAQLEQAKKDRDRHRAERAAYHRQRSDAHKRRFEYHATKAQEYSKEVSEQPGVSGSTSSLINHERPEKRQRQTCLKPEYPMTMANLLQQGDVGTFPDGCGRYG</sequence>
<reference evidence="2" key="1">
    <citation type="submission" date="2022-09" db="EMBL/GenBank/DDBJ databases">
        <title>Fusarium specimens isolated from Avocado Roots.</title>
        <authorList>
            <person name="Stajich J."/>
            <person name="Roper C."/>
            <person name="Heimlech-Rivalta G."/>
        </authorList>
    </citation>
    <scope>NUCLEOTIDE SEQUENCE</scope>
    <source>
        <strain evidence="2">CF00136</strain>
    </source>
</reference>
<feature type="compositionally biased region" description="Polar residues" evidence="1">
    <location>
        <begin position="299"/>
        <end position="309"/>
    </location>
</feature>
<protein>
    <submittedName>
        <fullName evidence="2">Uncharacterized protein</fullName>
    </submittedName>
</protein>
<dbReference type="Proteomes" id="UP001152049">
    <property type="component" value="Unassembled WGS sequence"/>
</dbReference>
<keyword evidence="3" id="KW-1185">Reference proteome</keyword>
<organism evidence="2 3">
    <name type="scientific">Fusarium torreyae</name>
    <dbReference type="NCBI Taxonomy" id="1237075"/>
    <lineage>
        <taxon>Eukaryota</taxon>
        <taxon>Fungi</taxon>
        <taxon>Dikarya</taxon>
        <taxon>Ascomycota</taxon>
        <taxon>Pezizomycotina</taxon>
        <taxon>Sordariomycetes</taxon>
        <taxon>Hypocreomycetidae</taxon>
        <taxon>Hypocreales</taxon>
        <taxon>Nectriaceae</taxon>
        <taxon>Fusarium</taxon>
    </lineage>
</organism>
<evidence type="ECO:0000256" key="1">
    <source>
        <dbReference type="SAM" id="MobiDB-lite"/>
    </source>
</evidence>
<evidence type="ECO:0000313" key="2">
    <source>
        <dbReference type="EMBL" id="KAJ4247171.1"/>
    </source>
</evidence>
<feature type="compositionally biased region" description="Basic and acidic residues" evidence="1">
    <location>
        <begin position="254"/>
        <end position="275"/>
    </location>
</feature>
<feature type="region of interest" description="Disordered" evidence="1">
    <location>
        <begin position="254"/>
        <end position="277"/>
    </location>
</feature>
<dbReference type="AlphaFoldDB" id="A0A9W8RKY7"/>
<dbReference type="EMBL" id="JAOQAZ010000040">
    <property type="protein sequence ID" value="KAJ4247171.1"/>
    <property type="molecule type" value="Genomic_DNA"/>
</dbReference>
<gene>
    <name evidence="2" type="ORF">NW762_013310</name>
</gene>
<comment type="caution">
    <text evidence="2">The sequence shown here is derived from an EMBL/GenBank/DDBJ whole genome shotgun (WGS) entry which is preliminary data.</text>
</comment>
<dbReference type="OrthoDB" id="10437877at2759"/>
<name>A0A9W8RKY7_9HYPO</name>
<proteinExistence type="predicted"/>
<accession>A0A9W8RKY7</accession>
<evidence type="ECO:0000313" key="3">
    <source>
        <dbReference type="Proteomes" id="UP001152049"/>
    </source>
</evidence>
<feature type="region of interest" description="Disordered" evidence="1">
    <location>
        <begin position="289"/>
        <end position="319"/>
    </location>
</feature>